<dbReference type="SUPFAM" id="SSF75011">
    <property type="entry name" value="3-carboxy-cis,cis-mucoante lactonizing enzyme"/>
    <property type="match status" value="1"/>
</dbReference>
<gene>
    <name evidence="2" type="ORF">AKJ09_01939</name>
</gene>
<dbReference type="InterPro" id="IPR011042">
    <property type="entry name" value="6-blade_b-propeller_TolB-like"/>
</dbReference>
<keyword evidence="1" id="KW-0812">Transmembrane</keyword>
<name>A0A0K1PP14_9BACT</name>
<dbReference type="Proteomes" id="UP000064967">
    <property type="component" value="Chromosome"/>
</dbReference>
<accession>A0A0K1PP14</accession>
<evidence type="ECO:0000313" key="2">
    <source>
        <dbReference type="EMBL" id="AKU95275.1"/>
    </source>
</evidence>
<dbReference type="Gene3D" id="2.120.10.30">
    <property type="entry name" value="TolB, C-terminal domain"/>
    <property type="match status" value="1"/>
</dbReference>
<dbReference type="EMBL" id="CP012333">
    <property type="protein sequence ID" value="AKU95275.1"/>
    <property type="molecule type" value="Genomic_DNA"/>
</dbReference>
<sequence>MWWHVICCGRRVTQTKKVSMALARVAVIAFALAAGTLAIGCSAESSDVEAADEQALTTAKTLTKGISSPTGLAVTSTHVYFGSNHFVASGDPELDQQMAYWEGKYSRVGISGGRREVVTDIGPITNVRTVGSKLYFRMSGGCWISAVDTTAATIEVKPVYTQSDCGEYGLTDFEVTNDALVVLNFDGPILRGKPSGSDMTQIADLRIGTTAPFFDAAVLADGALYVLSTRSLFDNQNHSIPQALYRVGVEDGVVTKLFDVTSSPSNVVSDGKNVFWTEKGTDIVALAAGSNQPKTIATGLRHVVELAADGTNVYAADSERNAIYVVKDALGTPKKKKLADAKGVQAIAVDGDKLYFATDAYENNKPAGIIGVIKLPQ</sequence>
<dbReference type="KEGG" id="llu:AKJ09_01939"/>
<keyword evidence="1" id="KW-0472">Membrane</keyword>
<keyword evidence="1" id="KW-1133">Transmembrane helix</keyword>
<organism evidence="2 3">
    <name type="scientific">Labilithrix luteola</name>
    <dbReference type="NCBI Taxonomy" id="1391654"/>
    <lineage>
        <taxon>Bacteria</taxon>
        <taxon>Pseudomonadati</taxon>
        <taxon>Myxococcota</taxon>
        <taxon>Polyangia</taxon>
        <taxon>Polyangiales</taxon>
        <taxon>Labilitrichaceae</taxon>
        <taxon>Labilithrix</taxon>
    </lineage>
</organism>
<evidence type="ECO:0000256" key="1">
    <source>
        <dbReference type="SAM" id="Phobius"/>
    </source>
</evidence>
<dbReference type="STRING" id="1391654.AKJ09_01939"/>
<keyword evidence="3" id="KW-1185">Reference proteome</keyword>
<feature type="transmembrane region" description="Helical" evidence="1">
    <location>
        <begin position="21"/>
        <end position="40"/>
    </location>
</feature>
<dbReference type="AlphaFoldDB" id="A0A0K1PP14"/>
<proteinExistence type="predicted"/>
<reference evidence="2 3" key="1">
    <citation type="submission" date="2015-08" db="EMBL/GenBank/DDBJ databases">
        <authorList>
            <person name="Babu N.S."/>
            <person name="Beckwith C.J."/>
            <person name="Beseler K.G."/>
            <person name="Brison A."/>
            <person name="Carone J.V."/>
            <person name="Caskin T.P."/>
            <person name="Diamond M."/>
            <person name="Durham M.E."/>
            <person name="Foxe J.M."/>
            <person name="Go M."/>
            <person name="Henderson B.A."/>
            <person name="Jones I.B."/>
            <person name="McGettigan J.A."/>
            <person name="Micheletti S.J."/>
            <person name="Nasrallah M.E."/>
            <person name="Ortiz D."/>
            <person name="Piller C.R."/>
            <person name="Privatt S.R."/>
            <person name="Schneider S.L."/>
            <person name="Sharp S."/>
            <person name="Smith T.C."/>
            <person name="Stanton J.D."/>
            <person name="Ullery H.E."/>
            <person name="Wilson R.J."/>
            <person name="Serrano M.G."/>
            <person name="Buck G."/>
            <person name="Lee V."/>
            <person name="Wang Y."/>
            <person name="Carvalho R."/>
            <person name="Voegtly L."/>
            <person name="Shi R."/>
            <person name="Duckworth R."/>
            <person name="Johnson A."/>
            <person name="Loviza R."/>
            <person name="Walstead R."/>
            <person name="Shah Z."/>
            <person name="Kiflezghi M."/>
            <person name="Wade K."/>
            <person name="Ball S.L."/>
            <person name="Bradley K.W."/>
            <person name="Asai D.J."/>
            <person name="Bowman C.A."/>
            <person name="Russell D.A."/>
            <person name="Pope W.H."/>
            <person name="Jacobs-Sera D."/>
            <person name="Hendrix R.W."/>
            <person name="Hatfull G.F."/>
        </authorList>
    </citation>
    <scope>NUCLEOTIDE SEQUENCE [LARGE SCALE GENOMIC DNA]</scope>
    <source>
        <strain evidence="2 3">DSM 27648</strain>
    </source>
</reference>
<protein>
    <submittedName>
        <fullName evidence="2">Uncharacterized protein</fullName>
    </submittedName>
</protein>
<evidence type="ECO:0000313" key="3">
    <source>
        <dbReference type="Proteomes" id="UP000064967"/>
    </source>
</evidence>